<evidence type="ECO:0000313" key="2">
    <source>
        <dbReference type="Proteomes" id="UP000192772"/>
    </source>
</evidence>
<evidence type="ECO:0000313" key="1">
    <source>
        <dbReference type="EMBL" id="ORA68814.1"/>
    </source>
</evidence>
<name>A0A1X0D8T1_9MYCO</name>
<dbReference type="AlphaFoldDB" id="A0A1X0D8T1"/>
<comment type="caution">
    <text evidence="1">The sequence shown here is derived from an EMBL/GenBank/DDBJ whole genome shotgun (WGS) entry which is preliminary data.</text>
</comment>
<dbReference type="RefSeq" id="WP_082944234.1">
    <property type="nucleotide sequence ID" value="NZ_JBCGVB010000011.1"/>
</dbReference>
<proteinExistence type="predicted"/>
<protein>
    <submittedName>
        <fullName evidence="1">Uncharacterized protein</fullName>
    </submittedName>
</protein>
<organism evidence="1 2">
    <name type="scientific">Mycolicibacterium elephantis</name>
    <dbReference type="NCBI Taxonomy" id="81858"/>
    <lineage>
        <taxon>Bacteria</taxon>
        <taxon>Bacillati</taxon>
        <taxon>Actinomycetota</taxon>
        <taxon>Actinomycetes</taxon>
        <taxon>Mycobacteriales</taxon>
        <taxon>Mycobacteriaceae</taxon>
        <taxon>Mycolicibacterium</taxon>
    </lineage>
</organism>
<dbReference type="Proteomes" id="UP000192772">
    <property type="component" value="Unassembled WGS sequence"/>
</dbReference>
<dbReference type="OrthoDB" id="4639474at2"/>
<reference evidence="1 2" key="1">
    <citation type="submission" date="2017-02" db="EMBL/GenBank/DDBJ databases">
        <title>The new phylogeny of genus Mycobacterium.</title>
        <authorList>
            <person name="Tortoli E."/>
            <person name="Trovato A."/>
            <person name="Cirillo D.M."/>
        </authorList>
    </citation>
    <scope>NUCLEOTIDE SEQUENCE [LARGE SCALE GENOMIC DNA]</scope>
    <source>
        <strain evidence="1 2">FI-09383</strain>
    </source>
</reference>
<dbReference type="STRING" id="81858.BST23_03090"/>
<accession>A0A1X0D8T1</accession>
<gene>
    <name evidence="1" type="ORF">BST23_03090</name>
</gene>
<dbReference type="EMBL" id="MVHP01000002">
    <property type="protein sequence ID" value="ORA68814.1"/>
    <property type="molecule type" value="Genomic_DNA"/>
</dbReference>
<sequence>MNRSPLGGPVKPSTRWATKSSDTWGPYWDAMFPPRLVTSWVDWKMGSTGLNVAKRFWAQREYLRRTYESVFGEVPERWPSRHPGVVLDAVPHIDHAACLGCQWFEPHGWAPLLYARRHETSDGEFRG</sequence>